<dbReference type="Pfam" id="PF00657">
    <property type="entry name" value="Lipase_GDSL"/>
    <property type="match status" value="1"/>
</dbReference>
<reference evidence="3" key="1">
    <citation type="submission" date="2022-10" db="EMBL/GenBank/DDBJ databases">
        <title>The complete genomes of actinobacterial strains from the NBC collection.</title>
        <authorList>
            <person name="Joergensen T.S."/>
            <person name="Alvarez Arevalo M."/>
            <person name="Sterndorff E.B."/>
            <person name="Faurdal D."/>
            <person name="Vuksanovic O."/>
            <person name="Mourched A.-S."/>
            <person name="Charusanti P."/>
            <person name="Shaw S."/>
            <person name="Blin K."/>
            <person name="Weber T."/>
        </authorList>
    </citation>
    <scope>NUCLEOTIDE SEQUENCE</scope>
    <source>
        <strain evidence="3">NBC_00189</strain>
    </source>
</reference>
<feature type="signal peptide" evidence="2">
    <location>
        <begin position="1"/>
        <end position="41"/>
    </location>
</feature>
<dbReference type="Gene3D" id="3.40.50.1110">
    <property type="entry name" value="SGNH hydrolase"/>
    <property type="match status" value="1"/>
</dbReference>
<dbReference type="Proteomes" id="UP001432166">
    <property type="component" value="Chromosome"/>
</dbReference>
<organism evidence="3 4">
    <name type="scientific">Streptomyces tauricus</name>
    <dbReference type="NCBI Taxonomy" id="68274"/>
    <lineage>
        <taxon>Bacteria</taxon>
        <taxon>Bacillati</taxon>
        <taxon>Actinomycetota</taxon>
        <taxon>Actinomycetes</taxon>
        <taxon>Kitasatosporales</taxon>
        <taxon>Streptomycetaceae</taxon>
        <taxon>Streptomyces</taxon>
        <taxon>Streptomyces aurantiacus group</taxon>
    </lineage>
</organism>
<dbReference type="InterPro" id="IPR036514">
    <property type="entry name" value="SGNH_hydro_sf"/>
</dbReference>
<name>A0ABZ1JMP3_9ACTN</name>
<dbReference type="InterPro" id="IPR001087">
    <property type="entry name" value="GDSL"/>
</dbReference>
<evidence type="ECO:0000256" key="2">
    <source>
        <dbReference type="SAM" id="SignalP"/>
    </source>
</evidence>
<feature type="chain" id="PRO_5045781214" evidence="2">
    <location>
        <begin position="42"/>
        <end position="401"/>
    </location>
</feature>
<dbReference type="RefSeq" id="WP_328938416.1">
    <property type="nucleotide sequence ID" value="NZ_CP108133.1"/>
</dbReference>
<dbReference type="PANTHER" id="PTHR37981">
    <property type="entry name" value="LIPASE 2"/>
    <property type="match status" value="1"/>
</dbReference>
<gene>
    <name evidence="3" type="ORF">OG288_26085</name>
</gene>
<sequence length="401" mass="42089">MRTTWVRGRGRARCRRRIAVATVAVAALCGAGLTQGGTVHAQGKAAETPWVVSLGDSFISGEAGRWAGNSNDGAGGYSGTDRAFDQPSRTTDEHRVYGASYDNGCNRSDSAEVHSSPAPAGAHRLNLACSGATSTAILLPEHGGRPFKSEPSQAEQLQKAVTGHPVRAVVVSVGGNDLGFEDVIVACAKGFVTPIGASPCAPTQAPEVKKRLPAMRAAAVNSLADVTTAMNRAGHPAGSYRLILQSYPSPLPDGAHIRYPGDKYDRLTDGGCPFFDKDLTWAHDQLVPDISSTLASAARESGAEFLDLSRAFDGREVCSTTTVQAGPRERPSGRTSEWVRFVTTGAGQGQRQESLHPNHYGQLALGACLGLHLTGTPGDRRCTNAPGEGPRAMRLSPAPKN</sequence>
<evidence type="ECO:0000256" key="1">
    <source>
        <dbReference type="SAM" id="MobiDB-lite"/>
    </source>
</evidence>
<dbReference type="PANTHER" id="PTHR37981:SF1">
    <property type="entry name" value="SGNH HYDROLASE-TYPE ESTERASE DOMAIN-CONTAINING PROTEIN"/>
    <property type="match status" value="1"/>
</dbReference>
<keyword evidence="2" id="KW-0732">Signal</keyword>
<dbReference type="EMBL" id="CP108133">
    <property type="protein sequence ID" value="WTP51472.1"/>
    <property type="molecule type" value="Genomic_DNA"/>
</dbReference>
<protein>
    <submittedName>
        <fullName evidence="3">GDSL-type esterase/lipase family protein</fullName>
    </submittedName>
</protein>
<dbReference type="SUPFAM" id="SSF52266">
    <property type="entry name" value="SGNH hydrolase"/>
    <property type="match status" value="1"/>
</dbReference>
<proteinExistence type="predicted"/>
<feature type="region of interest" description="Disordered" evidence="1">
    <location>
        <begin position="70"/>
        <end position="93"/>
    </location>
</feature>
<evidence type="ECO:0000313" key="3">
    <source>
        <dbReference type="EMBL" id="WTP51472.1"/>
    </source>
</evidence>
<dbReference type="InterPro" id="IPR037460">
    <property type="entry name" value="SEST-like"/>
</dbReference>
<accession>A0ABZ1JMP3</accession>
<keyword evidence="4" id="KW-1185">Reference proteome</keyword>
<evidence type="ECO:0000313" key="4">
    <source>
        <dbReference type="Proteomes" id="UP001432166"/>
    </source>
</evidence>